<reference evidence="2" key="1">
    <citation type="submission" date="2014-09" db="EMBL/GenBank/DDBJ databases">
        <authorList>
            <person name="Magalhaes I.L.F."/>
            <person name="Oliveira U."/>
            <person name="Santos F.R."/>
            <person name="Vidigal T.H.D.A."/>
            <person name="Brescovit A.D."/>
            <person name="Santos A.J."/>
        </authorList>
    </citation>
    <scope>NUCLEOTIDE SEQUENCE</scope>
    <source>
        <tissue evidence="2">Shoot tissue taken approximately 20 cm above the soil surface</tissue>
    </source>
</reference>
<proteinExistence type="predicted"/>
<evidence type="ECO:0000256" key="1">
    <source>
        <dbReference type="SAM" id="Phobius"/>
    </source>
</evidence>
<reference evidence="2" key="2">
    <citation type="journal article" date="2015" name="Data Brief">
        <title>Shoot transcriptome of the giant reed, Arundo donax.</title>
        <authorList>
            <person name="Barrero R.A."/>
            <person name="Guerrero F.D."/>
            <person name="Moolhuijzen P."/>
            <person name="Goolsby J.A."/>
            <person name="Tidwell J."/>
            <person name="Bellgard S.E."/>
            <person name="Bellgard M.I."/>
        </authorList>
    </citation>
    <scope>NUCLEOTIDE SEQUENCE</scope>
    <source>
        <tissue evidence="2">Shoot tissue taken approximately 20 cm above the soil surface</tissue>
    </source>
</reference>
<evidence type="ECO:0000313" key="2">
    <source>
        <dbReference type="EMBL" id="JAD26945.1"/>
    </source>
</evidence>
<dbReference type="AlphaFoldDB" id="A0A0A8YQ04"/>
<protein>
    <submittedName>
        <fullName evidence="2">Uncharacterized protein</fullName>
    </submittedName>
</protein>
<sequence>MYVILAMLRSGLALVILAATACATAWINPLAPLSKSSLLTPLSKPAQYFNKAHAWKIISLGSLISFFSQNMLYFGLSNTSHRNGYITHGRQGSKRPTSCCSILISV</sequence>
<organism evidence="2">
    <name type="scientific">Arundo donax</name>
    <name type="common">Giant reed</name>
    <name type="synonym">Donax arundinaceus</name>
    <dbReference type="NCBI Taxonomy" id="35708"/>
    <lineage>
        <taxon>Eukaryota</taxon>
        <taxon>Viridiplantae</taxon>
        <taxon>Streptophyta</taxon>
        <taxon>Embryophyta</taxon>
        <taxon>Tracheophyta</taxon>
        <taxon>Spermatophyta</taxon>
        <taxon>Magnoliopsida</taxon>
        <taxon>Liliopsida</taxon>
        <taxon>Poales</taxon>
        <taxon>Poaceae</taxon>
        <taxon>PACMAD clade</taxon>
        <taxon>Arundinoideae</taxon>
        <taxon>Arundineae</taxon>
        <taxon>Arundo</taxon>
    </lineage>
</organism>
<name>A0A0A8YQ04_ARUDO</name>
<accession>A0A0A8YQ04</accession>
<keyword evidence="1" id="KW-1133">Transmembrane helix</keyword>
<keyword evidence="1" id="KW-0812">Transmembrane</keyword>
<keyword evidence="1" id="KW-0472">Membrane</keyword>
<feature type="transmembrane region" description="Helical" evidence="1">
    <location>
        <begin position="54"/>
        <end position="76"/>
    </location>
</feature>
<dbReference type="EMBL" id="GBRH01270950">
    <property type="protein sequence ID" value="JAD26945.1"/>
    <property type="molecule type" value="Transcribed_RNA"/>
</dbReference>